<evidence type="ECO:0000313" key="5">
    <source>
        <dbReference type="Proteomes" id="UP000194632"/>
    </source>
</evidence>
<accession>A0A243QFK3</accession>
<dbReference type="SUPFAM" id="SSF51735">
    <property type="entry name" value="NAD(P)-binding Rossmann-fold domains"/>
    <property type="match status" value="1"/>
</dbReference>
<dbReference type="PRINTS" id="PR00081">
    <property type="entry name" value="GDHRDH"/>
</dbReference>
<reference evidence="4 5" key="1">
    <citation type="submission" date="2017-05" db="EMBL/GenBank/DDBJ databases">
        <title>Biotechnological potential of actinobacteria isolated from South African environments.</title>
        <authorList>
            <person name="Le Roes-Hill M."/>
            <person name="Prins A."/>
            <person name="Durrell K.A."/>
        </authorList>
    </citation>
    <scope>NUCLEOTIDE SEQUENCE [LARGE SCALE GENOMIC DNA]</scope>
    <source>
        <strain evidence="4">BS2</strain>
    </source>
</reference>
<dbReference type="NCBIfam" id="NF009467">
    <property type="entry name" value="PRK12826.1-3"/>
    <property type="match status" value="1"/>
</dbReference>
<dbReference type="GO" id="GO:0016491">
    <property type="term" value="F:oxidoreductase activity"/>
    <property type="evidence" value="ECO:0007669"/>
    <property type="project" value="UniProtKB-KW"/>
</dbReference>
<organism evidence="4 5">
    <name type="scientific">Gordonia lacunae</name>
    <dbReference type="NCBI Taxonomy" id="417102"/>
    <lineage>
        <taxon>Bacteria</taxon>
        <taxon>Bacillati</taxon>
        <taxon>Actinomycetota</taxon>
        <taxon>Actinomycetes</taxon>
        <taxon>Mycobacteriales</taxon>
        <taxon>Gordoniaceae</taxon>
        <taxon>Gordonia</taxon>
    </lineage>
</organism>
<dbReference type="OrthoDB" id="5173603at2"/>
<evidence type="ECO:0000256" key="2">
    <source>
        <dbReference type="ARBA" id="ARBA00023002"/>
    </source>
</evidence>
<dbReference type="Proteomes" id="UP000194632">
    <property type="component" value="Unassembled WGS sequence"/>
</dbReference>
<dbReference type="PANTHER" id="PTHR24321:SF8">
    <property type="entry name" value="ESTRADIOL 17-BETA-DEHYDROGENASE 8-RELATED"/>
    <property type="match status" value="1"/>
</dbReference>
<dbReference type="AlphaFoldDB" id="A0A243QFK3"/>
<dbReference type="InterPro" id="IPR002347">
    <property type="entry name" value="SDR_fam"/>
</dbReference>
<dbReference type="InterPro" id="IPR023985">
    <property type="entry name" value="SDR_subfam_1"/>
</dbReference>
<dbReference type="NCBIfam" id="TIGR03971">
    <property type="entry name" value="SDR_subfam_1"/>
    <property type="match status" value="1"/>
</dbReference>
<name>A0A243QFK3_9ACTN</name>
<dbReference type="PROSITE" id="PS00061">
    <property type="entry name" value="ADH_SHORT"/>
    <property type="match status" value="1"/>
</dbReference>
<dbReference type="RefSeq" id="WP_086533677.1">
    <property type="nucleotide sequence ID" value="NZ_NGFO01000002.1"/>
</dbReference>
<dbReference type="PANTHER" id="PTHR24321">
    <property type="entry name" value="DEHYDROGENASES, SHORT CHAIN"/>
    <property type="match status" value="1"/>
</dbReference>
<gene>
    <name evidence="4" type="ORF">CA982_01995</name>
</gene>
<dbReference type="STRING" id="417102.CA982_01995"/>
<dbReference type="InterPro" id="IPR036291">
    <property type="entry name" value="NAD(P)-bd_dom_sf"/>
</dbReference>
<proteinExistence type="inferred from homology"/>
<dbReference type="EMBL" id="NGFO01000002">
    <property type="protein sequence ID" value="OUC80530.1"/>
    <property type="molecule type" value="Genomic_DNA"/>
</dbReference>
<dbReference type="Gene3D" id="3.40.50.720">
    <property type="entry name" value="NAD(P)-binding Rossmann-like Domain"/>
    <property type="match status" value="1"/>
</dbReference>
<dbReference type="FunFam" id="3.40.50.720:FF:000084">
    <property type="entry name" value="Short-chain dehydrogenase reductase"/>
    <property type="match status" value="1"/>
</dbReference>
<dbReference type="Pfam" id="PF13561">
    <property type="entry name" value="adh_short_C2"/>
    <property type="match status" value="1"/>
</dbReference>
<dbReference type="CDD" id="cd05233">
    <property type="entry name" value="SDR_c"/>
    <property type="match status" value="1"/>
</dbReference>
<keyword evidence="2" id="KW-0560">Oxidoreductase</keyword>
<evidence type="ECO:0000256" key="1">
    <source>
        <dbReference type="ARBA" id="ARBA00006484"/>
    </source>
</evidence>
<protein>
    <submittedName>
        <fullName evidence="4">3-ketoacyl-ACP reductase</fullName>
    </submittedName>
</protein>
<keyword evidence="5" id="KW-1185">Reference proteome</keyword>
<comment type="similarity">
    <text evidence="1">Belongs to the short-chain dehydrogenases/reductases (SDR) family.</text>
</comment>
<sequence>MGTLDGKVAFITGAARGQGRSHAIKLASEGADIIALDLCAQIPTVEYAMSTPDDLDITIKEVEALGSKIVASQGDVRDPEAVSSALARGEETLGRRVDIVLANAGIMPLGVNVNTHEAFLDVIDVNLTGVHNTVDAAVPSLLENQGGSIVITSSSQGLKGTGGMGGVNAAYTAAKHGVVGLMRNYANWLGPQNIRVNTIHPTGVATPMIQNPIIEQFYSDPNADFDAVRNIMPVPFIDPIDVSNAIAFLVSDAGKYITGVTFPVDAGFNAR</sequence>
<keyword evidence="3" id="KW-0520">NAD</keyword>
<comment type="caution">
    <text evidence="4">The sequence shown here is derived from an EMBL/GenBank/DDBJ whole genome shotgun (WGS) entry which is preliminary data.</text>
</comment>
<evidence type="ECO:0000256" key="3">
    <source>
        <dbReference type="ARBA" id="ARBA00023027"/>
    </source>
</evidence>
<dbReference type="InterPro" id="IPR020904">
    <property type="entry name" value="Sc_DH/Rdtase_CS"/>
</dbReference>
<evidence type="ECO:0000313" key="4">
    <source>
        <dbReference type="EMBL" id="OUC80530.1"/>
    </source>
</evidence>